<comment type="caution">
    <text evidence="7">The sequence shown here is derived from an EMBL/GenBank/DDBJ whole genome shotgun (WGS) entry which is preliminary data.</text>
</comment>
<evidence type="ECO:0000259" key="6">
    <source>
        <dbReference type="PROSITE" id="PS50045"/>
    </source>
</evidence>
<dbReference type="InterPro" id="IPR045343">
    <property type="entry name" value="VpsR"/>
</dbReference>
<dbReference type="InterPro" id="IPR025944">
    <property type="entry name" value="Sigma_54_int_dom_CS"/>
</dbReference>
<dbReference type="Gene3D" id="1.10.10.60">
    <property type="entry name" value="Homeodomain-like"/>
    <property type="match status" value="1"/>
</dbReference>
<dbReference type="InterPro" id="IPR002197">
    <property type="entry name" value="HTH_Fis"/>
</dbReference>
<keyword evidence="2" id="KW-0067">ATP-binding</keyword>
<dbReference type="InterPro" id="IPR002078">
    <property type="entry name" value="Sigma_54_int"/>
</dbReference>
<dbReference type="InterPro" id="IPR011006">
    <property type="entry name" value="CheY-like_superfamily"/>
</dbReference>
<dbReference type="InterPro" id="IPR027417">
    <property type="entry name" value="P-loop_NTPase"/>
</dbReference>
<evidence type="ECO:0000256" key="5">
    <source>
        <dbReference type="ARBA" id="ARBA00023163"/>
    </source>
</evidence>
<dbReference type="InterPro" id="IPR009057">
    <property type="entry name" value="Homeodomain-like_sf"/>
</dbReference>
<evidence type="ECO:0000256" key="1">
    <source>
        <dbReference type="ARBA" id="ARBA00022741"/>
    </source>
</evidence>
<organism evidence="7 8">
    <name type="scientific">Marinobacterium aestuariivivens</name>
    <dbReference type="NCBI Taxonomy" id="1698799"/>
    <lineage>
        <taxon>Bacteria</taxon>
        <taxon>Pseudomonadati</taxon>
        <taxon>Pseudomonadota</taxon>
        <taxon>Gammaproteobacteria</taxon>
        <taxon>Oceanospirillales</taxon>
        <taxon>Oceanospirillaceae</taxon>
        <taxon>Marinobacterium</taxon>
    </lineage>
</organism>
<dbReference type="EMBL" id="JBHSWE010000001">
    <property type="protein sequence ID" value="MFC6669211.1"/>
    <property type="molecule type" value="Genomic_DNA"/>
</dbReference>
<dbReference type="Gene3D" id="3.40.50.300">
    <property type="entry name" value="P-loop containing nucleotide triphosphate hydrolases"/>
    <property type="match status" value="1"/>
</dbReference>
<dbReference type="Pfam" id="PF25601">
    <property type="entry name" value="AAA_lid_14"/>
    <property type="match status" value="1"/>
</dbReference>
<name>A0ABW1ZVL8_9GAMM</name>
<evidence type="ECO:0000256" key="3">
    <source>
        <dbReference type="ARBA" id="ARBA00023015"/>
    </source>
</evidence>
<dbReference type="PANTHER" id="PTHR32071">
    <property type="entry name" value="TRANSCRIPTIONAL REGULATORY PROTEIN"/>
    <property type="match status" value="1"/>
</dbReference>
<evidence type="ECO:0000256" key="2">
    <source>
        <dbReference type="ARBA" id="ARBA00022840"/>
    </source>
</evidence>
<protein>
    <submittedName>
        <fullName evidence="7">Sigma 54-interacting transcriptional regulator</fullName>
    </submittedName>
</protein>
<keyword evidence="4" id="KW-0238">DNA-binding</keyword>
<dbReference type="Pfam" id="PF20161">
    <property type="entry name" value="VpsR"/>
    <property type="match status" value="1"/>
</dbReference>
<sequence length="446" mass="51022">MAARKALFIDVSDNKRPPSFELDLKGWQLDRVTDLDKARELLREHDYYVGLVKLDWPSINDRDEIEDFFHQDQFTAWIALTTPEVMRDHAFRRMLYENFYDYFTLPLDQNESYLTATMGHAYGIARLRKLEDKQLSHLDEFHMVGASPCILEIFKQIRKVATAEAPVLITGESGTGKELIARAIHQRSSRHKGPFIAVNCGSLPDTLVASELFGYEKGAFTGAYKRKIGRLEAANEGTIFLDEIGDLPLDMQVHLLRFLQEQTLERLGSNDSIRVNTRVIAATNIDLDKAVEVGDFREDLFYRLNVLTIKVPALRERDGDIELLARFFFQKFRGEQGCHVRGFTQQALAAMSAYEWPGNVRELINRVRRAMVMSDNRLITPVDLGLDDNLYSGGQQITLEDARNSAEKQAIRQGLELAHDNVSKAARMLGVSRVTLYRLMDKYQIR</sequence>
<evidence type="ECO:0000256" key="4">
    <source>
        <dbReference type="ARBA" id="ARBA00023125"/>
    </source>
</evidence>
<accession>A0ABW1ZVL8</accession>
<dbReference type="SMART" id="SM00382">
    <property type="entry name" value="AAA"/>
    <property type="match status" value="1"/>
</dbReference>
<keyword evidence="5" id="KW-0804">Transcription</keyword>
<dbReference type="RefSeq" id="WP_379907789.1">
    <property type="nucleotide sequence ID" value="NZ_JBHSWE010000001.1"/>
</dbReference>
<keyword evidence="3" id="KW-0805">Transcription regulation</keyword>
<dbReference type="PROSITE" id="PS50045">
    <property type="entry name" value="SIGMA54_INTERACT_4"/>
    <property type="match status" value="1"/>
</dbReference>
<proteinExistence type="predicted"/>
<dbReference type="SUPFAM" id="SSF52172">
    <property type="entry name" value="CheY-like"/>
    <property type="match status" value="1"/>
</dbReference>
<evidence type="ECO:0000313" key="7">
    <source>
        <dbReference type="EMBL" id="MFC6669211.1"/>
    </source>
</evidence>
<reference evidence="8" key="1">
    <citation type="journal article" date="2019" name="Int. J. Syst. Evol. Microbiol.">
        <title>The Global Catalogue of Microorganisms (GCM) 10K type strain sequencing project: providing services to taxonomists for standard genome sequencing and annotation.</title>
        <authorList>
            <consortium name="The Broad Institute Genomics Platform"/>
            <consortium name="The Broad Institute Genome Sequencing Center for Infectious Disease"/>
            <person name="Wu L."/>
            <person name="Ma J."/>
        </authorList>
    </citation>
    <scope>NUCLEOTIDE SEQUENCE [LARGE SCALE GENOMIC DNA]</scope>
    <source>
        <strain evidence="8">NBRC 111756</strain>
    </source>
</reference>
<dbReference type="Pfam" id="PF00158">
    <property type="entry name" value="Sigma54_activat"/>
    <property type="match status" value="1"/>
</dbReference>
<feature type="domain" description="Sigma-54 factor interaction" evidence="6">
    <location>
        <begin position="143"/>
        <end position="372"/>
    </location>
</feature>
<dbReference type="Pfam" id="PF02954">
    <property type="entry name" value="HTH_8"/>
    <property type="match status" value="1"/>
</dbReference>
<evidence type="ECO:0000313" key="8">
    <source>
        <dbReference type="Proteomes" id="UP001596422"/>
    </source>
</evidence>
<dbReference type="PROSITE" id="PS00688">
    <property type="entry name" value="SIGMA54_INTERACT_3"/>
    <property type="match status" value="1"/>
</dbReference>
<dbReference type="InterPro" id="IPR003593">
    <property type="entry name" value="AAA+_ATPase"/>
</dbReference>
<dbReference type="PROSITE" id="PS00676">
    <property type="entry name" value="SIGMA54_INTERACT_2"/>
    <property type="match status" value="1"/>
</dbReference>
<dbReference type="Proteomes" id="UP001596422">
    <property type="component" value="Unassembled WGS sequence"/>
</dbReference>
<dbReference type="CDD" id="cd00009">
    <property type="entry name" value="AAA"/>
    <property type="match status" value="1"/>
</dbReference>
<keyword evidence="8" id="KW-1185">Reference proteome</keyword>
<dbReference type="PRINTS" id="PR01590">
    <property type="entry name" value="HTHFIS"/>
</dbReference>
<keyword evidence="1" id="KW-0547">Nucleotide-binding</keyword>
<gene>
    <name evidence="7" type="ORF">ACFQDL_03165</name>
</gene>
<dbReference type="InterPro" id="IPR025662">
    <property type="entry name" value="Sigma_54_int_dom_ATP-bd_1"/>
</dbReference>
<dbReference type="Gene3D" id="1.10.8.60">
    <property type="match status" value="1"/>
</dbReference>
<dbReference type="PANTHER" id="PTHR32071:SF120">
    <property type="entry name" value="TRANSCRIPTIONAL REGULATOR-RELATED"/>
    <property type="match status" value="1"/>
</dbReference>
<dbReference type="PROSITE" id="PS00675">
    <property type="entry name" value="SIGMA54_INTERACT_1"/>
    <property type="match status" value="1"/>
</dbReference>
<dbReference type="SUPFAM" id="SSF46689">
    <property type="entry name" value="Homeodomain-like"/>
    <property type="match status" value="1"/>
</dbReference>
<dbReference type="InterPro" id="IPR058031">
    <property type="entry name" value="AAA_lid_NorR"/>
</dbReference>
<dbReference type="InterPro" id="IPR025943">
    <property type="entry name" value="Sigma_54_int_dom_ATP-bd_2"/>
</dbReference>
<dbReference type="SUPFAM" id="SSF52540">
    <property type="entry name" value="P-loop containing nucleoside triphosphate hydrolases"/>
    <property type="match status" value="1"/>
</dbReference>